<sequence>MKVLVIDDDVVDQEAIYRALRIYPDMKIEYAENSVEALIAIECHDFDCILLDYLLPECNGIELLNQVNQISESPLPPVIMLTGQGNEKVAVEAMKFGVYDYITKNDFTPESIYTLISDAIKHRIDRDKAKQLQTDIELASLRDPKTSLGNQYLFHNDFDLAVNKYKANSHAFTVILIRLINFDQILVQHGEKTFEQALKIFANRLRAYRSTDHYYRHYNGDFYGILPNIGDTQKALDFTQKMYAALMANIKVADCEISFSFAIAYAIYPFDGITREDITHTLIESIQHSQVYH</sequence>
<evidence type="ECO:0008006" key="7">
    <source>
        <dbReference type="Google" id="ProtNLM"/>
    </source>
</evidence>
<evidence type="ECO:0000259" key="3">
    <source>
        <dbReference type="PROSITE" id="PS50110"/>
    </source>
</evidence>
<dbReference type="InterPro" id="IPR000160">
    <property type="entry name" value="GGDEF_dom"/>
</dbReference>
<dbReference type="RefSeq" id="WP_141272334.1">
    <property type="nucleotide sequence ID" value="NZ_BJLH01000015.1"/>
</dbReference>
<evidence type="ECO:0000313" key="6">
    <source>
        <dbReference type="Proteomes" id="UP000318242"/>
    </source>
</evidence>
<accession>A0A4Y3IT86</accession>
<organism evidence="5 6">
    <name type="scientific">Vibrio comitans NBRC 102076</name>
    <dbReference type="NCBI Taxonomy" id="1219078"/>
    <lineage>
        <taxon>Bacteria</taxon>
        <taxon>Pseudomonadati</taxon>
        <taxon>Pseudomonadota</taxon>
        <taxon>Gammaproteobacteria</taxon>
        <taxon>Vibrionales</taxon>
        <taxon>Vibrionaceae</taxon>
        <taxon>Vibrio</taxon>
    </lineage>
</organism>
<evidence type="ECO:0000256" key="1">
    <source>
        <dbReference type="ARBA" id="ARBA00023125"/>
    </source>
</evidence>
<dbReference type="InterPro" id="IPR043128">
    <property type="entry name" value="Rev_trsase/Diguanyl_cyclase"/>
</dbReference>
<keyword evidence="6" id="KW-1185">Reference proteome</keyword>
<feature type="domain" description="Response regulatory" evidence="3">
    <location>
        <begin position="2"/>
        <end position="119"/>
    </location>
</feature>
<dbReference type="GO" id="GO:0005829">
    <property type="term" value="C:cytosol"/>
    <property type="evidence" value="ECO:0007669"/>
    <property type="project" value="TreeGrafter"/>
</dbReference>
<dbReference type="InterPro" id="IPR039420">
    <property type="entry name" value="WalR-like"/>
</dbReference>
<dbReference type="SUPFAM" id="SSF55073">
    <property type="entry name" value="Nucleotide cyclase"/>
    <property type="match status" value="1"/>
</dbReference>
<evidence type="ECO:0000313" key="5">
    <source>
        <dbReference type="EMBL" id="GEA61950.1"/>
    </source>
</evidence>
<dbReference type="Gene3D" id="3.30.70.270">
    <property type="match status" value="1"/>
</dbReference>
<keyword evidence="2" id="KW-0597">Phosphoprotein</keyword>
<dbReference type="Gene3D" id="3.40.50.2300">
    <property type="match status" value="1"/>
</dbReference>
<gene>
    <name evidence="5" type="ORF">VCO01S_31430</name>
</gene>
<dbReference type="InterPro" id="IPR001789">
    <property type="entry name" value="Sig_transdc_resp-reg_receiver"/>
</dbReference>
<evidence type="ECO:0000256" key="2">
    <source>
        <dbReference type="PROSITE-ProRule" id="PRU00169"/>
    </source>
</evidence>
<dbReference type="GO" id="GO:0000156">
    <property type="term" value="F:phosphorelay response regulator activity"/>
    <property type="evidence" value="ECO:0007669"/>
    <property type="project" value="TreeGrafter"/>
</dbReference>
<dbReference type="PROSITE" id="PS50887">
    <property type="entry name" value="GGDEF"/>
    <property type="match status" value="1"/>
</dbReference>
<dbReference type="PROSITE" id="PS50110">
    <property type="entry name" value="RESPONSE_REGULATORY"/>
    <property type="match status" value="1"/>
</dbReference>
<dbReference type="GO" id="GO:0032993">
    <property type="term" value="C:protein-DNA complex"/>
    <property type="evidence" value="ECO:0007669"/>
    <property type="project" value="TreeGrafter"/>
</dbReference>
<dbReference type="Pfam" id="PF00990">
    <property type="entry name" value="GGDEF"/>
    <property type="match status" value="1"/>
</dbReference>
<feature type="modified residue" description="4-aspartylphosphate" evidence="2">
    <location>
        <position position="52"/>
    </location>
</feature>
<reference evidence="5 6" key="1">
    <citation type="submission" date="2019-06" db="EMBL/GenBank/DDBJ databases">
        <title>Whole genome shotgun sequence of Vibrio comitans NBRC 102076.</title>
        <authorList>
            <person name="Hosoyama A."/>
            <person name="Uohara A."/>
            <person name="Ohji S."/>
            <person name="Ichikawa N."/>
        </authorList>
    </citation>
    <scope>NUCLEOTIDE SEQUENCE [LARGE SCALE GENOMIC DNA]</scope>
    <source>
        <strain evidence="5 6">NBRC 102076</strain>
    </source>
</reference>
<dbReference type="SUPFAM" id="SSF52172">
    <property type="entry name" value="CheY-like"/>
    <property type="match status" value="1"/>
</dbReference>
<dbReference type="SMART" id="SM00448">
    <property type="entry name" value="REC"/>
    <property type="match status" value="1"/>
</dbReference>
<dbReference type="InterPro" id="IPR011006">
    <property type="entry name" value="CheY-like_superfamily"/>
</dbReference>
<evidence type="ECO:0000259" key="4">
    <source>
        <dbReference type="PROSITE" id="PS50887"/>
    </source>
</evidence>
<dbReference type="GO" id="GO:0000976">
    <property type="term" value="F:transcription cis-regulatory region binding"/>
    <property type="evidence" value="ECO:0007669"/>
    <property type="project" value="TreeGrafter"/>
</dbReference>
<dbReference type="SMART" id="SM00267">
    <property type="entry name" value="GGDEF"/>
    <property type="match status" value="1"/>
</dbReference>
<proteinExistence type="predicted"/>
<dbReference type="AlphaFoldDB" id="A0A4Y3IT86"/>
<dbReference type="InterPro" id="IPR029787">
    <property type="entry name" value="Nucleotide_cyclase"/>
</dbReference>
<dbReference type="EMBL" id="BJLH01000015">
    <property type="protein sequence ID" value="GEA61950.1"/>
    <property type="molecule type" value="Genomic_DNA"/>
</dbReference>
<dbReference type="OrthoDB" id="9802066at2"/>
<feature type="domain" description="GGDEF" evidence="4">
    <location>
        <begin position="170"/>
        <end position="293"/>
    </location>
</feature>
<dbReference type="Pfam" id="PF00072">
    <property type="entry name" value="Response_reg"/>
    <property type="match status" value="1"/>
</dbReference>
<dbReference type="GO" id="GO:0006355">
    <property type="term" value="P:regulation of DNA-templated transcription"/>
    <property type="evidence" value="ECO:0007669"/>
    <property type="project" value="TreeGrafter"/>
</dbReference>
<name>A0A4Y3IT86_9VIBR</name>
<comment type="caution">
    <text evidence="5">The sequence shown here is derived from an EMBL/GenBank/DDBJ whole genome shotgun (WGS) entry which is preliminary data.</text>
</comment>
<dbReference type="Proteomes" id="UP000318242">
    <property type="component" value="Unassembled WGS sequence"/>
</dbReference>
<protein>
    <recommendedName>
        <fullName evidence="7">Diguanylate cyclase response regulator</fullName>
    </recommendedName>
</protein>
<dbReference type="PANTHER" id="PTHR48111:SF9">
    <property type="entry name" value="TWO-COMPONENT RESPONSE REGULATOR RECEIVER PROTEIN"/>
    <property type="match status" value="1"/>
</dbReference>
<keyword evidence="1" id="KW-0238">DNA-binding</keyword>
<dbReference type="PANTHER" id="PTHR48111">
    <property type="entry name" value="REGULATOR OF RPOS"/>
    <property type="match status" value="1"/>
</dbReference>